<comment type="similarity">
    <text evidence="2">Belongs to the rickettsiale 17 kDa surface antigen family.</text>
</comment>
<feature type="compositionally biased region" description="Polar residues" evidence="5">
    <location>
        <begin position="109"/>
        <end position="130"/>
    </location>
</feature>
<evidence type="ECO:0000256" key="2">
    <source>
        <dbReference type="ARBA" id="ARBA00008681"/>
    </source>
</evidence>
<accession>M2ZL90</accession>
<dbReference type="EMBL" id="AONQ01000086">
    <property type="protein sequence ID" value="EME68047.1"/>
    <property type="molecule type" value="Genomic_DNA"/>
</dbReference>
<dbReference type="OrthoDB" id="5402098at2"/>
<dbReference type="Pfam" id="PF05433">
    <property type="entry name" value="Rick_17kDa_Anti"/>
    <property type="match status" value="1"/>
</dbReference>
<reference evidence="7 8" key="1">
    <citation type="journal article" date="2014" name="Genome Announc.">
        <title>Draft Genome Sequence of Magnetospirillum sp. Strain SO-1, a Freshwater Magnetotactic Bacterium Isolated from the Ol'khovka River, Russia.</title>
        <authorList>
            <person name="Grouzdev D.S."/>
            <person name="Dziuba M.V."/>
            <person name="Sukhacheva M.S."/>
            <person name="Mardanov A.V."/>
            <person name="Beletskiy A.V."/>
            <person name="Kuznetsov B.B."/>
            <person name="Skryabin K.G."/>
        </authorList>
    </citation>
    <scope>NUCLEOTIDE SEQUENCE [LARGE SCALE GENOMIC DNA]</scope>
    <source>
        <strain evidence="7 8">SO-1</strain>
    </source>
</reference>
<evidence type="ECO:0000256" key="5">
    <source>
        <dbReference type="SAM" id="MobiDB-lite"/>
    </source>
</evidence>
<dbReference type="Proteomes" id="UP000011744">
    <property type="component" value="Unassembled WGS sequence"/>
</dbReference>
<name>M2ZL90_9PROT</name>
<dbReference type="RefSeq" id="WP_008621352.1">
    <property type="nucleotide sequence ID" value="NZ_AONQ01000086.1"/>
</dbReference>
<dbReference type="PROSITE" id="PS51257">
    <property type="entry name" value="PROKAR_LIPOPROTEIN"/>
    <property type="match status" value="1"/>
</dbReference>
<comment type="subcellular location">
    <subcellularLocation>
        <location evidence="1">Cell outer membrane</location>
        <topology evidence="1">Lipid-anchor</topology>
    </subcellularLocation>
</comment>
<dbReference type="GO" id="GO:0009279">
    <property type="term" value="C:cell outer membrane"/>
    <property type="evidence" value="ECO:0007669"/>
    <property type="project" value="UniProtKB-SubCell"/>
</dbReference>
<feature type="region of interest" description="Disordered" evidence="5">
    <location>
        <begin position="105"/>
        <end position="130"/>
    </location>
</feature>
<organism evidence="7 8">
    <name type="scientific">Paramagnetospirillum caucaseum</name>
    <dbReference type="NCBI Taxonomy" id="1244869"/>
    <lineage>
        <taxon>Bacteria</taxon>
        <taxon>Pseudomonadati</taxon>
        <taxon>Pseudomonadota</taxon>
        <taxon>Alphaproteobacteria</taxon>
        <taxon>Rhodospirillales</taxon>
        <taxon>Magnetospirillaceae</taxon>
        <taxon>Paramagnetospirillum</taxon>
    </lineage>
</organism>
<comment type="caution">
    <text evidence="7">The sequence shown here is derived from an EMBL/GenBank/DDBJ whole genome shotgun (WGS) entry which is preliminary data.</text>
</comment>
<evidence type="ECO:0000256" key="1">
    <source>
        <dbReference type="ARBA" id="ARBA00004459"/>
    </source>
</evidence>
<evidence type="ECO:0000256" key="3">
    <source>
        <dbReference type="ARBA" id="ARBA00015281"/>
    </source>
</evidence>
<dbReference type="eggNOG" id="COG4520">
    <property type="taxonomic scope" value="Bacteria"/>
</dbReference>
<evidence type="ECO:0000313" key="7">
    <source>
        <dbReference type="EMBL" id="EME68047.1"/>
    </source>
</evidence>
<keyword evidence="8" id="KW-1185">Reference proteome</keyword>
<dbReference type="AlphaFoldDB" id="M2ZL90"/>
<sequence length="167" mass="17517">MRSFRIIEAFAVSTALLGACAPIDGSDRSEKNLMGPKALAGTIAGAGLGAYGGNQFGRASGKTAMTIFGGLLGASAGYYLGSLLDEQDRKQAAEMEQKALAAPVGTPFRWNNPNSGNQGAAISTRQGTERSTGQTCRELVEVWEIQGQEVENVVLVCRNADGSWSSR</sequence>
<dbReference type="STRING" id="1244869.H261_20427"/>
<keyword evidence="4" id="KW-0449">Lipoprotein</keyword>
<feature type="domain" description="Glycine zipper 2TM" evidence="6">
    <location>
        <begin position="40"/>
        <end position="81"/>
    </location>
</feature>
<proteinExistence type="inferred from homology"/>
<evidence type="ECO:0000256" key="4">
    <source>
        <dbReference type="ARBA" id="ARBA00023288"/>
    </source>
</evidence>
<dbReference type="InterPro" id="IPR008816">
    <property type="entry name" value="Gly_zipper_2TM_dom"/>
</dbReference>
<evidence type="ECO:0000259" key="6">
    <source>
        <dbReference type="Pfam" id="PF05433"/>
    </source>
</evidence>
<gene>
    <name evidence="7" type="ORF">H261_20427</name>
</gene>
<protein>
    <recommendedName>
        <fullName evidence="3">17 kDa surface antigen</fullName>
    </recommendedName>
</protein>
<evidence type="ECO:0000313" key="8">
    <source>
        <dbReference type="Proteomes" id="UP000011744"/>
    </source>
</evidence>